<keyword evidence="2" id="KW-1185">Reference proteome</keyword>
<proteinExistence type="predicted"/>
<accession>A0ABS9SMF6</accession>
<reference evidence="1 2" key="1">
    <citation type="submission" date="2022-02" db="EMBL/GenBank/DDBJ databases">
        <authorList>
            <person name="Min J."/>
        </authorList>
    </citation>
    <scope>NUCLEOTIDE SEQUENCE [LARGE SCALE GENOMIC DNA]</scope>
    <source>
        <strain evidence="1 2">GR10-1</strain>
    </source>
</reference>
<dbReference type="RefSeq" id="WP_240831587.1">
    <property type="nucleotide sequence ID" value="NZ_JAKWBL010000004.1"/>
</dbReference>
<sequence>MGLKATAGHSFSVKNLNVDSDQSFLIDENYTTLDQLIYKYPFLPFAETTTAVNTLGMTRHFFELAEQILKDRKVKIGAQDYETAANEIIIQQKKILTLSESFYQSVQTSWSELLAKEKISKKAHRK</sequence>
<protein>
    <recommendedName>
        <fullName evidence="3">TolC family protein</fullName>
    </recommendedName>
</protein>
<organism evidence="1 2">
    <name type="scientific">Niabella ginsengisoli</name>
    <dbReference type="NCBI Taxonomy" id="522298"/>
    <lineage>
        <taxon>Bacteria</taxon>
        <taxon>Pseudomonadati</taxon>
        <taxon>Bacteroidota</taxon>
        <taxon>Chitinophagia</taxon>
        <taxon>Chitinophagales</taxon>
        <taxon>Chitinophagaceae</taxon>
        <taxon>Niabella</taxon>
    </lineage>
</organism>
<gene>
    <name evidence="1" type="ORF">MKP09_17355</name>
</gene>
<evidence type="ECO:0000313" key="2">
    <source>
        <dbReference type="Proteomes" id="UP001202248"/>
    </source>
</evidence>
<dbReference type="EMBL" id="JAKWBL010000004">
    <property type="protein sequence ID" value="MCH5599544.1"/>
    <property type="molecule type" value="Genomic_DNA"/>
</dbReference>
<name>A0ABS9SMF6_9BACT</name>
<dbReference type="Proteomes" id="UP001202248">
    <property type="component" value="Unassembled WGS sequence"/>
</dbReference>
<comment type="caution">
    <text evidence="1">The sequence shown here is derived from an EMBL/GenBank/DDBJ whole genome shotgun (WGS) entry which is preliminary data.</text>
</comment>
<evidence type="ECO:0000313" key="1">
    <source>
        <dbReference type="EMBL" id="MCH5599544.1"/>
    </source>
</evidence>
<evidence type="ECO:0008006" key="3">
    <source>
        <dbReference type="Google" id="ProtNLM"/>
    </source>
</evidence>